<gene>
    <name evidence="1" type="ORF">MWN33_02415</name>
</gene>
<accession>A0ABT0DHW8</accession>
<organism evidence="1 2">
    <name type="scientific">Ancylobacter koreensis</name>
    <dbReference type="NCBI Taxonomy" id="266121"/>
    <lineage>
        <taxon>Bacteria</taxon>
        <taxon>Pseudomonadati</taxon>
        <taxon>Pseudomonadota</taxon>
        <taxon>Alphaproteobacteria</taxon>
        <taxon>Hyphomicrobiales</taxon>
        <taxon>Xanthobacteraceae</taxon>
        <taxon>Ancylobacter</taxon>
    </lineage>
</organism>
<keyword evidence="2" id="KW-1185">Reference proteome</keyword>
<dbReference type="Proteomes" id="UP001202867">
    <property type="component" value="Unassembled WGS sequence"/>
</dbReference>
<dbReference type="RefSeq" id="WP_247198516.1">
    <property type="nucleotide sequence ID" value="NZ_JALKCG010000001.1"/>
</dbReference>
<proteinExistence type="predicted"/>
<name>A0ABT0DHW8_9HYPH</name>
<reference evidence="1 2" key="1">
    <citation type="submission" date="2022-04" db="EMBL/GenBank/DDBJ databases">
        <authorList>
            <person name="Grouzdev D.S."/>
            <person name="Pantiukh K.S."/>
            <person name="Krutkina M.S."/>
        </authorList>
    </citation>
    <scope>NUCLEOTIDE SEQUENCE [LARGE SCALE GENOMIC DNA]</scope>
    <source>
        <strain evidence="1 2">Jip08</strain>
    </source>
</reference>
<comment type="caution">
    <text evidence="1">The sequence shown here is derived from an EMBL/GenBank/DDBJ whole genome shotgun (WGS) entry which is preliminary data.</text>
</comment>
<protein>
    <submittedName>
        <fullName evidence="1">Uncharacterized protein</fullName>
    </submittedName>
</protein>
<sequence>MTETRDDAPSANLQRIRLHLARSKEFPEGSARHGYEFVAPLDADGRIDAEAWKAVRERTDVTRFWGNDAPEHGLLVHRAGGVAGASWVFDYEAGASEDDETGYRFGDHVFAPGEYVSLRDEDGEMHTFIVFSVLPA</sequence>
<evidence type="ECO:0000313" key="2">
    <source>
        <dbReference type="Proteomes" id="UP001202867"/>
    </source>
</evidence>
<evidence type="ECO:0000313" key="1">
    <source>
        <dbReference type="EMBL" id="MCK0206880.1"/>
    </source>
</evidence>
<dbReference type="EMBL" id="JALKCG010000001">
    <property type="protein sequence ID" value="MCK0206880.1"/>
    <property type="molecule type" value="Genomic_DNA"/>
</dbReference>
<reference evidence="2" key="2">
    <citation type="submission" date="2023-07" db="EMBL/GenBank/DDBJ databases">
        <title>Ancylobacter moscoviensis sp. nov., facultatively methylotrophic bacteria from activated sludge and the reclassification of Starkeya novella (Starkey 1934) Kelly et al. 2000 as Ancylobacter novellus comb. nov., Starkeya koreensis Im et al. 2006 as Ancylobacter koreensis comb.nov., Angulomicrobium tetraedrale Vasil'eva et al. 1986 as Ancylobacter tetraedralis comb. nov., Angulomicrobium amanitiforme Fritz et al. 2004 as Ancylobacter amanitiformis comb. nov. and Methylorhabdus multivorans Doronina et al. 1996 as Ancylobacter multivorans comb. nov. and emended description of the genus Ancylobacter.</title>
        <authorList>
            <person name="Doronina N."/>
            <person name="Chemodurova A."/>
            <person name="Grouzdev D."/>
            <person name="Koziaeva V."/>
            <person name="Shi W."/>
            <person name="Wu L."/>
            <person name="Kaparullina E."/>
        </authorList>
    </citation>
    <scope>NUCLEOTIDE SEQUENCE [LARGE SCALE GENOMIC DNA]</scope>
    <source>
        <strain evidence="2">Jip08</strain>
    </source>
</reference>